<feature type="domain" description="DHHA1" evidence="2">
    <location>
        <begin position="257"/>
        <end position="345"/>
    </location>
</feature>
<accession>A0A8J3CAP7</accession>
<organism evidence="3 4">
    <name type="scientific">Longimycelium tulufanense</name>
    <dbReference type="NCBI Taxonomy" id="907463"/>
    <lineage>
        <taxon>Bacteria</taxon>
        <taxon>Bacillati</taxon>
        <taxon>Actinomycetota</taxon>
        <taxon>Actinomycetes</taxon>
        <taxon>Pseudonocardiales</taxon>
        <taxon>Pseudonocardiaceae</taxon>
        <taxon>Longimycelium</taxon>
    </lineage>
</organism>
<reference evidence="3" key="2">
    <citation type="submission" date="2020-09" db="EMBL/GenBank/DDBJ databases">
        <authorList>
            <person name="Sun Q."/>
            <person name="Zhou Y."/>
        </authorList>
    </citation>
    <scope>NUCLEOTIDE SEQUENCE</scope>
    <source>
        <strain evidence="3">CGMCC 4.5737</strain>
    </source>
</reference>
<comment type="caution">
    <text evidence="3">The sequence shown here is derived from an EMBL/GenBank/DDBJ whole genome shotgun (WGS) entry which is preliminary data.</text>
</comment>
<dbReference type="EMBL" id="BMMK01000002">
    <property type="protein sequence ID" value="GGM38455.1"/>
    <property type="molecule type" value="Genomic_DNA"/>
</dbReference>
<dbReference type="GO" id="GO:0003676">
    <property type="term" value="F:nucleic acid binding"/>
    <property type="evidence" value="ECO:0007669"/>
    <property type="project" value="InterPro"/>
</dbReference>
<dbReference type="InterPro" id="IPR051319">
    <property type="entry name" value="Oligoribo/pAp-PDE_c-di-AMP_PDE"/>
</dbReference>
<keyword evidence="4" id="KW-1185">Reference proteome</keyword>
<dbReference type="Pfam" id="PF02272">
    <property type="entry name" value="DHHA1"/>
    <property type="match status" value="1"/>
</dbReference>
<dbReference type="Gene3D" id="3.10.310.30">
    <property type="match status" value="1"/>
</dbReference>
<name>A0A8J3CAP7_9PSEU</name>
<evidence type="ECO:0000313" key="4">
    <source>
        <dbReference type="Proteomes" id="UP000637578"/>
    </source>
</evidence>
<dbReference type="PANTHER" id="PTHR47618:SF1">
    <property type="entry name" value="BIFUNCTIONAL OLIGORIBONUCLEASE AND PAP PHOSPHATASE NRNA"/>
    <property type="match status" value="1"/>
</dbReference>
<feature type="domain" description="DDH" evidence="1">
    <location>
        <begin position="40"/>
        <end position="185"/>
    </location>
</feature>
<dbReference type="InterPro" id="IPR001667">
    <property type="entry name" value="DDH_dom"/>
</dbReference>
<dbReference type="Pfam" id="PF01368">
    <property type="entry name" value="DHH"/>
    <property type="match status" value="1"/>
</dbReference>
<evidence type="ECO:0000259" key="2">
    <source>
        <dbReference type="Pfam" id="PF02272"/>
    </source>
</evidence>
<dbReference type="Proteomes" id="UP000637578">
    <property type="component" value="Unassembled WGS sequence"/>
</dbReference>
<dbReference type="InterPro" id="IPR038763">
    <property type="entry name" value="DHH_sf"/>
</dbReference>
<reference evidence="3" key="1">
    <citation type="journal article" date="2014" name="Int. J. Syst. Evol. Microbiol.">
        <title>Complete genome sequence of Corynebacterium casei LMG S-19264T (=DSM 44701T), isolated from a smear-ripened cheese.</title>
        <authorList>
            <consortium name="US DOE Joint Genome Institute (JGI-PGF)"/>
            <person name="Walter F."/>
            <person name="Albersmeier A."/>
            <person name="Kalinowski J."/>
            <person name="Ruckert C."/>
        </authorList>
    </citation>
    <scope>NUCLEOTIDE SEQUENCE</scope>
    <source>
        <strain evidence="3">CGMCC 4.5737</strain>
    </source>
</reference>
<dbReference type="Gene3D" id="3.90.1640.10">
    <property type="entry name" value="inorganic pyrophosphatase (n-terminal core)"/>
    <property type="match status" value="1"/>
</dbReference>
<sequence length="350" mass="35857">MGTEVSELGGNASGARTVDTGAPAADLGAAARLLAGAPDVTLLAHVNPDADALGSALAVGLALHRRGAVVRVSFGEPEEVPESLRDLDTAGLLVPPEKVPAAPPLLVVMDTGSLQRLGQLGDRVAATIAAGGQVLVVDHHTSNTRFGTHHLIDEHAEATAVLAAQLIDALRAPLDEPVARCLYAGLVTDTRSFRNASPSTHLLAARLLSAGVDAEATTRPLLDTHPFAWLSMLSKVLGGARLEPEAAQGLGLVHAVVRLSDADGMRSEEVDSVIDVVRTTAEAEVTAVLKETAPDTWSVSLRAASRIDVGKAAAALGGGGHRLASGFIATGRAEDVLTALRAALDKAPVL</sequence>
<protein>
    <submittedName>
        <fullName evidence="3">Phosphoesterase</fullName>
    </submittedName>
</protein>
<proteinExistence type="predicted"/>
<dbReference type="PANTHER" id="PTHR47618">
    <property type="entry name" value="BIFUNCTIONAL OLIGORIBONUCLEASE AND PAP PHOSPHATASE NRNA"/>
    <property type="match status" value="1"/>
</dbReference>
<evidence type="ECO:0000259" key="1">
    <source>
        <dbReference type="Pfam" id="PF01368"/>
    </source>
</evidence>
<dbReference type="AlphaFoldDB" id="A0A8J3CAP7"/>
<dbReference type="InterPro" id="IPR003156">
    <property type="entry name" value="DHHA1_dom"/>
</dbReference>
<gene>
    <name evidence="3" type="ORF">GCM10012275_06780</name>
</gene>
<dbReference type="SUPFAM" id="SSF64182">
    <property type="entry name" value="DHH phosphoesterases"/>
    <property type="match status" value="1"/>
</dbReference>
<evidence type="ECO:0000313" key="3">
    <source>
        <dbReference type="EMBL" id="GGM38455.1"/>
    </source>
</evidence>